<dbReference type="RefSeq" id="WP_008625564.1">
    <property type="nucleotide sequence ID" value="NZ_GL883827.1"/>
</dbReference>
<comment type="caution">
    <text evidence="1">The sequence shown here is derived from an EMBL/GenBank/DDBJ whole genome shotgun (WGS) entry which is preliminary data.</text>
</comment>
<accession>F3QRW8</accession>
<dbReference type="InterPro" id="IPR053139">
    <property type="entry name" value="Surface_bspA-like"/>
</dbReference>
<dbReference type="EMBL" id="AFBR01000023">
    <property type="protein sequence ID" value="EGG55831.1"/>
    <property type="molecule type" value="Genomic_DNA"/>
</dbReference>
<dbReference type="SUPFAM" id="SSF52058">
    <property type="entry name" value="L domain-like"/>
    <property type="match status" value="2"/>
</dbReference>
<dbReference type="PANTHER" id="PTHR45661:SF3">
    <property type="entry name" value="IG-LIKE DOMAIN-CONTAINING PROTEIN"/>
    <property type="match status" value="1"/>
</dbReference>
<dbReference type="Gene3D" id="3.40.50.12480">
    <property type="match status" value="1"/>
</dbReference>
<gene>
    <name evidence="1" type="ORF">HMPREF9442_00884</name>
</gene>
<organism evidence="1 2">
    <name type="scientific">Paraprevotella xylaniphila YIT 11841</name>
    <dbReference type="NCBI Taxonomy" id="762982"/>
    <lineage>
        <taxon>Bacteria</taxon>
        <taxon>Pseudomonadati</taxon>
        <taxon>Bacteroidota</taxon>
        <taxon>Bacteroidia</taxon>
        <taxon>Bacteroidales</taxon>
        <taxon>Prevotellaceae</taxon>
        <taxon>Paraprevotella</taxon>
    </lineage>
</organism>
<evidence type="ECO:0000313" key="2">
    <source>
        <dbReference type="Proteomes" id="UP000005546"/>
    </source>
</evidence>
<dbReference type="OrthoDB" id="1054496at2"/>
<reference evidence="1 2" key="1">
    <citation type="submission" date="2011-02" db="EMBL/GenBank/DDBJ databases">
        <authorList>
            <person name="Weinstock G."/>
            <person name="Sodergren E."/>
            <person name="Clifton S."/>
            <person name="Fulton L."/>
            <person name="Fulton B."/>
            <person name="Courtney L."/>
            <person name="Fronick C."/>
            <person name="Harrison M."/>
            <person name="Strong C."/>
            <person name="Farmer C."/>
            <person name="Delahaunty K."/>
            <person name="Markovic C."/>
            <person name="Hall O."/>
            <person name="Minx P."/>
            <person name="Tomlinson C."/>
            <person name="Mitreva M."/>
            <person name="Hou S."/>
            <person name="Chen J."/>
            <person name="Wollam A."/>
            <person name="Pepin K.H."/>
            <person name="Johnson M."/>
            <person name="Bhonagiri V."/>
            <person name="Zhang X."/>
            <person name="Suruliraj S."/>
            <person name="Warren W."/>
            <person name="Chinwalla A."/>
            <person name="Mardis E.R."/>
            <person name="Wilson R.K."/>
        </authorList>
    </citation>
    <scope>NUCLEOTIDE SEQUENCE [LARGE SCALE GENOMIC DNA]</scope>
    <source>
        <strain evidence="1 2">YIT 11841</strain>
    </source>
</reference>
<name>F3QRW8_9BACT</name>
<dbReference type="eggNOG" id="COG4886">
    <property type="taxonomic scope" value="Bacteria"/>
</dbReference>
<dbReference type="InterPro" id="IPR032675">
    <property type="entry name" value="LRR_dom_sf"/>
</dbReference>
<evidence type="ECO:0008006" key="3">
    <source>
        <dbReference type="Google" id="ProtNLM"/>
    </source>
</evidence>
<dbReference type="Proteomes" id="UP000005546">
    <property type="component" value="Unassembled WGS sequence"/>
</dbReference>
<dbReference type="PANTHER" id="PTHR45661">
    <property type="entry name" value="SURFACE ANTIGEN"/>
    <property type="match status" value="1"/>
</dbReference>
<dbReference type="STRING" id="762982.HMPREF9442_00884"/>
<dbReference type="eggNOG" id="COG5492">
    <property type="taxonomic scope" value="Bacteria"/>
</dbReference>
<evidence type="ECO:0000313" key="1">
    <source>
        <dbReference type="EMBL" id="EGG55831.1"/>
    </source>
</evidence>
<proteinExistence type="predicted"/>
<sequence length="1440" mass="159678">MKKIFLLLWFVLLGLSKVQAYEFEKNGIYYDIVKDKAVVVSGDVDYSGDVVIPETVEYGGQYYVVDSIGEWAFNACSGVMSVKLPEKLRVIGRLAFVDCYGLTSISFPASLKVIGDGAFQNCDGLTSLSFPEGITQIGDGAFQRCGRLETLFFPSTMKSIDWGVFCESHENKYGRECTCDSIRRIEVRDIATWFNSNRFTERNHHVAAPYADLYVSGDLLTDIVLPDTMTRIRPALFYGCKKLHSVVFPKNLKVIDDYAFSGCDKLDSLSFPASMKTINWAAFCTYRGYGDSCSCEHIRYVDVKDLHTWINSVRYIGREHDPGFHLYFPKAHLYMGGKLLTHVVIPGDVTEVKPYTFSGMDSIRTVSMQKGVENVGKLAFSGCLNLSSLSFSEGLKEISSYAFENCASLSSVSFSEGLEKIGSYAFENCGSLTSVAFPEGLTEIEERTFYGCDKLDSLSFPASMKAINWTAFCTYRGNFDDSCSCEHIRYVDVKDLHTWINSVRYVKLEYGSPHLYFPKAHLYMGGKLLTHAVIPGDIAEIKPYTFSRMDSIRTVSMQKGVENVGKLAFSGCRNLSSVTFSEGFEEIGERAFTGCDSLHSVKLPASIKELGSFAFNDQGVEIELYALVPPVGGSSSLGDNLVYVPESCIEAYRTAWSDKVNDILCLERQHDWDVMVEAEEKSSAVLQAVGGVSDNEAARNVVRLKVSGTVNSYDFMVMRNKMTSLRELDLADAHVVYNPYEHYQGYHSWNDSLPDYAFCRKNLRICRLPKSITYIGQSAFSECRGLTSMDIPEKVQEVGSQTFYGCSNLEKVDFRDGLKEIGVYAFNGCNLQDTLVFPATLKNVRAGAFGGNSYLRAIKFPVGLEYIGDGAFVGCDELSEVRFPASVLNVERDAFRACDYIKDVYTYIIDPLQLDQTTFSAEVFKNATLHVPETAQNNYYWDTQWSQFPSIVMFNEPYEYFYLNKDLVIDEETPRLEGDTISGTGEVQGPDADLNPGSGLVVEGSESQDLGDVHLKDDGNGNGASVIGQGDKDGHCNINAKNLHIDIQVEANRWYFFCFPYPIDKKNIKYDGSYVLRWYDGAERAQHGRGGWKDWAAGKLTAGVGYIFQGSQSGTLTFQVPDAKFDGENRDILLQSHGADEVQDAGWNFVGNPYTSYFDLQDLGYDYPVTIWNGWSYEAYNPQDDDYVLYPYQAFFVQKPNAEDGITFHAAHRKTKLQSEAARRANVAPRRMRRAAGVERRLVNLTLSDGKVTDKTRVVFNARKRETYEVGCDAAKFMAEGVPQLYSLDGQGVKYAINERPEGNGVVSLGYEVQAAGNYTIGLTRADVGVMLKDKLTGASHDFSEGDYVFSSEAGTFHDRFLLVKSASATGVNGVFAAGEAVVDVENGTIAVSGAAGLRTTVTALSGILMGTIDGNGSLDVRPGVYVVNVGGQARKVVVR</sequence>
<protein>
    <recommendedName>
        <fullName evidence="3">Leucine-rich repeat domain-containing protein</fullName>
    </recommendedName>
</protein>
<dbReference type="Pfam" id="PF13306">
    <property type="entry name" value="LRR_5"/>
    <property type="match status" value="5"/>
</dbReference>
<dbReference type="InterPro" id="IPR026906">
    <property type="entry name" value="LRR_5"/>
</dbReference>
<dbReference type="Gene3D" id="3.80.10.10">
    <property type="entry name" value="Ribonuclease Inhibitor"/>
    <property type="match status" value="5"/>
</dbReference>
<keyword evidence="2" id="KW-1185">Reference proteome</keyword>
<dbReference type="HOGENOM" id="CLU_260318_0_0_10"/>